<dbReference type="CDD" id="cd12797">
    <property type="entry name" value="M23_peptidase"/>
    <property type="match status" value="1"/>
</dbReference>
<keyword evidence="2" id="KW-0732">Signal</keyword>
<evidence type="ECO:0000313" key="5">
    <source>
        <dbReference type="Proteomes" id="UP001216899"/>
    </source>
</evidence>
<feature type="compositionally biased region" description="Low complexity" evidence="1">
    <location>
        <begin position="226"/>
        <end position="236"/>
    </location>
</feature>
<feature type="compositionally biased region" description="Low complexity" evidence="1">
    <location>
        <begin position="208"/>
        <end position="218"/>
    </location>
</feature>
<dbReference type="CDD" id="cd00118">
    <property type="entry name" value="LysM"/>
    <property type="match status" value="2"/>
</dbReference>
<dbReference type="Proteomes" id="UP001216899">
    <property type="component" value="Chromosome"/>
</dbReference>
<dbReference type="PROSITE" id="PS51782">
    <property type="entry name" value="LYSM"/>
    <property type="match status" value="1"/>
</dbReference>
<evidence type="ECO:0000256" key="2">
    <source>
        <dbReference type="SAM" id="SignalP"/>
    </source>
</evidence>
<organism evidence="4 5">
    <name type="scientific">Paracoccus marcusii</name>
    <dbReference type="NCBI Taxonomy" id="59779"/>
    <lineage>
        <taxon>Bacteria</taxon>
        <taxon>Pseudomonadati</taxon>
        <taxon>Pseudomonadota</taxon>
        <taxon>Alphaproteobacteria</taxon>
        <taxon>Rhodobacterales</taxon>
        <taxon>Paracoccaceae</taxon>
        <taxon>Paracoccus</taxon>
    </lineage>
</organism>
<dbReference type="InterPro" id="IPR018392">
    <property type="entry name" value="LysM"/>
</dbReference>
<feature type="domain" description="LysM" evidence="3">
    <location>
        <begin position="154"/>
        <end position="198"/>
    </location>
</feature>
<sequence>MTRRDIRTGCAMLAVLALTACGSDGSFDPDLRGLIGGMDTAPAAAAAAPRPAPDARGVISFSSGQVAVAQAGDTPASIAARLGLDATALAGHNALPADAPLLAGAVLVLPTQVPAGAASGGGTAIVTDPFAGSAPASPTPRRAAPAPAAAANPGEHVVAAGETAWAIARRYDVSVQDLASWNGLPADMSLRTGQRLLVPQPGQKPDRLATTAPGAGSPTPTPPSATRPLPAEETPPAGAPAPDTPQTDLGSTRTAASGGGQFRMPVQGSIIRVYEKGQNDGIDIAASGGTAVTAAGSGQVAAITRDSAGTPIIVVRHEGDLMSVYTNLGDVAVAKGDSVSAGQSLGQAGDAGFVHFEIRRGFESVDPERYLN</sequence>
<dbReference type="RefSeq" id="WP_273742608.1">
    <property type="nucleotide sequence ID" value="NZ_CP117466.1"/>
</dbReference>
<feature type="compositionally biased region" description="Polar residues" evidence="1">
    <location>
        <begin position="246"/>
        <end position="255"/>
    </location>
</feature>
<protein>
    <submittedName>
        <fullName evidence="4">LysM peptidoglycan-binding domain-containing protein</fullName>
    </submittedName>
</protein>
<dbReference type="EMBL" id="CP117466">
    <property type="protein sequence ID" value="WDA11330.1"/>
    <property type="molecule type" value="Genomic_DNA"/>
</dbReference>
<feature type="region of interest" description="Disordered" evidence="1">
    <location>
        <begin position="131"/>
        <end position="155"/>
    </location>
</feature>
<dbReference type="InterPro" id="IPR050570">
    <property type="entry name" value="Cell_wall_metabolism_enzyme"/>
</dbReference>
<evidence type="ECO:0000256" key="1">
    <source>
        <dbReference type="SAM" id="MobiDB-lite"/>
    </source>
</evidence>
<evidence type="ECO:0000313" key="4">
    <source>
        <dbReference type="EMBL" id="WDA11330.1"/>
    </source>
</evidence>
<dbReference type="PROSITE" id="PS51257">
    <property type="entry name" value="PROKAR_LIPOPROTEIN"/>
    <property type="match status" value="1"/>
</dbReference>
<dbReference type="InterPro" id="IPR011055">
    <property type="entry name" value="Dup_hybrid_motif"/>
</dbReference>
<dbReference type="Pfam" id="PF01551">
    <property type="entry name" value="Peptidase_M23"/>
    <property type="match status" value="1"/>
</dbReference>
<dbReference type="Gene3D" id="3.10.350.10">
    <property type="entry name" value="LysM domain"/>
    <property type="match status" value="1"/>
</dbReference>
<gene>
    <name evidence="4" type="ORF">PRL19_08330</name>
</gene>
<dbReference type="PANTHER" id="PTHR21666">
    <property type="entry name" value="PEPTIDASE-RELATED"/>
    <property type="match status" value="1"/>
</dbReference>
<dbReference type="SMART" id="SM00257">
    <property type="entry name" value="LysM"/>
    <property type="match status" value="2"/>
</dbReference>
<evidence type="ECO:0000259" key="3">
    <source>
        <dbReference type="PROSITE" id="PS51782"/>
    </source>
</evidence>
<feature type="signal peptide" evidence="2">
    <location>
        <begin position="1"/>
        <end position="22"/>
    </location>
</feature>
<feature type="chain" id="PRO_5046841122" evidence="2">
    <location>
        <begin position="23"/>
        <end position="372"/>
    </location>
</feature>
<accession>A0ABY7UN29</accession>
<dbReference type="Pfam" id="PF01476">
    <property type="entry name" value="LysM"/>
    <property type="match status" value="2"/>
</dbReference>
<feature type="compositionally biased region" description="Low complexity" evidence="1">
    <location>
        <begin position="131"/>
        <end position="154"/>
    </location>
</feature>
<name>A0ABY7UN29_9RHOB</name>
<feature type="region of interest" description="Disordered" evidence="1">
    <location>
        <begin position="197"/>
        <end position="262"/>
    </location>
</feature>
<proteinExistence type="predicted"/>
<dbReference type="Gene3D" id="2.70.70.10">
    <property type="entry name" value="Glucose Permease (Domain IIA)"/>
    <property type="match status" value="1"/>
</dbReference>
<dbReference type="PANTHER" id="PTHR21666:SF270">
    <property type="entry name" value="MUREIN HYDROLASE ACTIVATOR ENVC"/>
    <property type="match status" value="1"/>
</dbReference>
<dbReference type="SUPFAM" id="SSF54106">
    <property type="entry name" value="LysM domain"/>
    <property type="match status" value="1"/>
</dbReference>
<dbReference type="SUPFAM" id="SSF51261">
    <property type="entry name" value="Duplicated hybrid motif"/>
    <property type="match status" value="1"/>
</dbReference>
<reference evidence="4 5" key="1">
    <citation type="submission" date="2023-02" db="EMBL/GenBank/DDBJ databases">
        <title>Whole genome sequenc of Paracoccus marcusii MBLB0836.</title>
        <authorList>
            <person name="Seo M.-J."/>
            <person name="Cho E.-S."/>
            <person name="Hwang C.Y."/>
        </authorList>
    </citation>
    <scope>NUCLEOTIDE SEQUENCE [LARGE SCALE GENOMIC DNA]</scope>
    <source>
        <strain evidence="4 5">MBLB0836</strain>
    </source>
</reference>
<keyword evidence="5" id="KW-1185">Reference proteome</keyword>
<dbReference type="InterPro" id="IPR016047">
    <property type="entry name" value="M23ase_b-sheet_dom"/>
</dbReference>
<dbReference type="InterPro" id="IPR036779">
    <property type="entry name" value="LysM_dom_sf"/>
</dbReference>